<evidence type="ECO:0000313" key="3">
    <source>
        <dbReference type="EMBL" id="SDS14619.1"/>
    </source>
</evidence>
<evidence type="ECO:0000256" key="2">
    <source>
        <dbReference type="SAM" id="SignalP"/>
    </source>
</evidence>
<evidence type="ECO:0008006" key="5">
    <source>
        <dbReference type="Google" id="ProtNLM"/>
    </source>
</evidence>
<dbReference type="PROSITE" id="PS51257">
    <property type="entry name" value="PROKAR_LIPOPROTEIN"/>
    <property type="match status" value="1"/>
</dbReference>
<feature type="chain" id="PRO_5009256997" description="Lipoprotein" evidence="2">
    <location>
        <begin position="24"/>
        <end position="220"/>
    </location>
</feature>
<dbReference type="STRING" id="642780.SAMN04488570_1234"/>
<feature type="signal peptide" evidence="2">
    <location>
        <begin position="1"/>
        <end position="23"/>
    </location>
</feature>
<proteinExistence type="predicted"/>
<reference evidence="4" key="1">
    <citation type="submission" date="2016-10" db="EMBL/GenBank/DDBJ databases">
        <authorList>
            <person name="Varghese N."/>
            <person name="Submissions S."/>
        </authorList>
    </citation>
    <scope>NUCLEOTIDE SEQUENCE [LARGE SCALE GENOMIC DNA]</scope>
    <source>
        <strain evidence="4">DSM 22127</strain>
    </source>
</reference>
<dbReference type="Proteomes" id="UP000198859">
    <property type="component" value="Chromosome I"/>
</dbReference>
<dbReference type="AlphaFoldDB" id="A0A1H1PV59"/>
<organism evidence="3 4">
    <name type="scientific">Nocardioides scoriae</name>
    <dbReference type="NCBI Taxonomy" id="642780"/>
    <lineage>
        <taxon>Bacteria</taxon>
        <taxon>Bacillati</taxon>
        <taxon>Actinomycetota</taxon>
        <taxon>Actinomycetes</taxon>
        <taxon>Propionibacteriales</taxon>
        <taxon>Nocardioidaceae</taxon>
        <taxon>Nocardioides</taxon>
    </lineage>
</organism>
<name>A0A1H1PV59_9ACTN</name>
<feature type="compositionally biased region" description="Low complexity" evidence="1">
    <location>
        <begin position="35"/>
        <end position="44"/>
    </location>
</feature>
<gene>
    <name evidence="3" type="ORF">SAMN04488570_1234</name>
</gene>
<protein>
    <recommendedName>
        <fullName evidence="5">Lipoprotein</fullName>
    </recommendedName>
</protein>
<keyword evidence="2" id="KW-0732">Signal</keyword>
<sequence>MRGSRALLVPVVLLLAACSSPTAAPDGPGSPSPGSPSASPSAAVPADAPCRVAGFVGRTRVEVTGQQVLPVYAAGLALAPGTGVRGPTELQRVVDVRPGVRVQEPERVSVDPALLRQVATTVRDSSTAPLPTSYFVRRRQQNTTGRDRTYAQYAAARFYRGRWSARVCGGPTNDGTEVTRISGTFLSVGRFRTGVLACSVVERREAPLARQLRETCDSSR</sequence>
<evidence type="ECO:0000313" key="4">
    <source>
        <dbReference type="Proteomes" id="UP000198859"/>
    </source>
</evidence>
<dbReference type="RefSeq" id="WP_091727294.1">
    <property type="nucleotide sequence ID" value="NZ_LT629757.1"/>
</dbReference>
<feature type="region of interest" description="Disordered" evidence="1">
    <location>
        <begin position="22"/>
        <end position="44"/>
    </location>
</feature>
<accession>A0A1H1PV59</accession>
<dbReference type="OrthoDB" id="9855089at2"/>
<evidence type="ECO:0000256" key="1">
    <source>
        <dbReference type="SAM" id="MobiDB-lite"/>
    </source>
</evidence>
<keyword evidence="4" id="KW-1185">Reference proteome</keyword>
<dbReference type="EMBL" id="LT629757">
    <property type="protein sequence ID" value="SDS14619.1"/>
    <property type="molecule type" value="Genomic_DNA"/>
</dbReference>